<evidence type="ECO:0000313" key="2">
    <source>
        <dbReference type="Proteomes" id="UP000244090"/>
    </source>
</evidence>
<dbReference type="OrthoDB" id="4166375at2"/>
<dbReference type="RefSeq" id="WP_108114555.1">
    <property type="nucleotide sequence ID" value="NZ_QBKT01000003.1"/>
</dbReference>
<proteinExistence type="predicted"/>
<accession>A0A2T6C214</accession>
<comment type="caution">
    <text evidence="1">The sequence shown here is derived from an EMBL/GenBank/DDBJ whole genome shotgun (WGS) entry which is preliminary data.</text>
</comment>
<evidence type="ECO:0000313" key="1">
    <source>
        <dbReference type="EMBL" id="PTX62355.1"/>
    </source>
</evidence>
<sequence length="59" mass="6977">MEANLHKELLLKDNEWLENHEEFLSGEEKELIRHLNSMAEIDFSSGVVDMNDYPKKKCK</sequence>
<protein>
    <submittedName>
        <fullName evidence="1">Uncharacterized protein</fullName>
    </submittedName>
</protein>
<dbReference type="EMBL" id="QBKT01000003">
    <property type="protein sequence ID" value="PTX62355.1"/>
    <property type="molecule type" value="Genomic_DNA"/>
</dbReference>
<gene>
    <name evidence="1" type="ORF">C8N46_103455</name>
</gene>
<dbReference type="Proteomes" id="UP000244090">
    <property type="component" value="Unassembled WGS sequence"/>
</dbReference>
<organism evidence="1 2">
    <name type="scientific">Kordia periserrulae</name>
    <dbReference type="NCBI Taxonomy" id="701523"/>
    <lineage>
        <taxon>Bacteria</taxon>
        <taxon>Pseudomonadati</taxon>
        <taxon>Bacteroidota</taxon>
        <taxon>Flavobacteriia</taxon>
        <taxon>Flavobacteriales</taxon>
        <taxon>Flavobacteriaceae</taxon>
        <taxon>Kordia</taxon>
    </lineage>
</organism>
<reference evidence="1 2" key="1">
    <citation type="submission" date="2018-04" db="EMBL/GenBank/DDBJ databases">
        <title>Genomic Encyclopedia of Archaeal and Bacterial Type Strains, Phase II (KMG-II): from individual species to whole genera.</title>
        <authorList>
            <person name="Goeker M."/>
        </authorList>
    </citation>
    <scope>NUCLEOTIDE SEQUENCE [LARGE SCALE GENOMIC DNA]</scope>
    <source>
        <strain evidence="1 2">DSM 25731</strain>
    </source>
</reference>
<keyword evidence="2" id="KW-1185">Reference proteome</keyword>
<name>A0A2T6C214_9FLAO</name>
<dbReference type="AlphaFoldDB" id="A0A2T6C214"/>